<dbReference type="EMBL" id="BMQL01000008">
    <property type="protein sequence ID" value="GGR06743.1"/>
    <property type="molecule type" value="Genomic_DNA"/>
</dbReference>
<dbReference type="Pfam" id="PF01370">
    <property type="entry name" value="Epimerase"/>
    <property type="match status" value="1"/>
</dbReference>
<name>A0A918F431_9DEIO</name>
<dbReference type="Proteomes" id="UP000603865">
    <property type="component" value="Unassembled WGS sequence"/>
</dbReference>
<keyword evidence="3" id="KW-1185">Reference proteome</keyword>
<dbReference type="InterPro" id="IPR001509">
    <property type="entry name" value="Epimerase_deHydtase"/>
</dbReference>
<dbReference type="PANTHER" id="PTHR43238">
    <property type="entry name" value="GDP-L-FUCOSE SYNTHASE"/>
    <property type="match status" value="1"/>
</dbReference>
<feature type="domain" description="NAD-dependent epimerase/dehydratase" evidence="1">
    <location>
        <begin position="36"/>
        <end position="227"/>
    </location>
</feature>
<organism evidence="2 3">
    <name type="scientific">Deinococcus ruber</name>
    <dbReference type="NCBI Taxonomy" id="1848197"/>
    <lineage>
        <taxon>Bacteria</taxon>
        <taxon>Thermotogati</taxon>
        <taxon>Deinococcota</taxon>
        <taxon>Deinococci</taxon>
        <taxon>Deinococcales</taxon>
        <taxon>Deinococcaceae</taxon>
        <taxon>Deinococcus</taxon>
    </lineage>
</organism>
<comment type="caution">
    <text evidence="2">The sequence shown here is derived from an EMBL/GenBank/DDBJ whole genome shotgun (WGS) entry which is preliminary data.</text>
</comment>
<evidence type="ECO:0000259" key="1">
    <source>
        <dbReference type="Pfam" id="PF01370"/>
    </source>
</evidence>
<dbReference type="Gene3D" id="3.90.25.10">
    <property type="entry name" value="UDP-galactose 4-epimerase, domain 1"/>
    <property type="match status" value="1"/>
</dbReference>
<dbReference type="SUPFAM" id="SSF51735">
    <property type="entry name" value="NAD(P)-binding Rossmann-fold domains"/>
    <property type="match status" value="1"/>
</dbReference>
<evidence type="ECO:0000313" key="3">
    <source>
        <dbReference type="Proteomes" id="UP000603865"/>
    </source>
</evidence>
<accession>A0A918F431</accession>
<reference evidence="2" key="2">
    <citation type="submission" date="2020-09" db="EMBL/GenBank/DDBJ databases">
        <authorList>
            <person name="Sun Q."/>
            <person name="Ohkuma M."/>
        </authorList>
    </citation>
    <scope>NUCLEOTIDE SEQUENCE</scope>
    <source>
        <strain evidence="2">JCM 31311</strain>
    </source>
</reference>
<evidence type="ECO:0000313" key="2">
    <source>
        <dbReference type="EMBL" id="GGR06743.1"/>
    </source>
</evidence>
<dbReference type="PANTHER" id="PTHR43238:SF1">
    <property type="entry name" value="GDP-L-FUCOSE SYNTHASE"/>
    <property type="match status" value="1"/>
</dbReference>
<dbReference type="GO" id="GO:0050577">
    <property type="term" value="F:GDP-L-fucose synthase activity"/>
    <property type="evidence" value="ECO:0007669"/>
    <property type="project" value="TreeGrafter"/>
</dbReference>
<proteinExistence type="predicted"/>
<protein>
    <submittedName>
        <fullName evidence="2">GDP-L-fucose synthase</fullName>
    </submittedName>
</protein>
<reference evidence="2" key="1">
    <citation type="journal article" date="2014" name="Int. J. Syst. Evol. Microbiol.">
        <title>Complete genome sequence of Corynebacterium casei LMG S-19264T (=DSM 44701T), isolated from a smear-ripened cheese.</title>
        <authorList>
            <consortium name="US DOE Joint Genome Institute (JGI-PGF)"/>
            <person name="Walter F."/>
            <person name="Albersmeier A."/>
            <person name="Kalinowski J."/>
            <person name="Ruckert C."/>
        </authorList>
    </citation>
    <scope>NUCLEOTIDE SEQUENCE</scope>
    <source>
        <strain evidence="2">JCM 31311</strain>
    </source>
</reference>
<sequence length="311" mass="35026">MPLDARIYIATAPELVEAALLRRLNHLGFHNVTLGKQVDIRSRSAVMAFFEKELPDYVFLNAANIYSAADPFKPATWLHDNLLSVANVIEASYLYDVTKLLCLDCASTFLQPMILPWYVETLPPEQLDGTLRACQVTRRAIVELCRSYRAQYSCDFVSAVTSNVYGAGRWTQVPRGHLVPALIKEVVHAKELELRRIDLLGSAAQRHDLVHLDDLTDALVYLMNQVSQPECISVESGQPYSLAELAQLVSNMVGYRGQFEFVGSGPFSVLLDQPEMPTLQSLGWQTRVPLGDGLHSEYRWYMQHRHHDLPG</sequence>
<gene>
    <name evidence="2" type="primary">fcl</name>
    <name evidence="2" type="ORF">GCM10008957_19430</name>
</gene>
<dbReference type="InterPro" id="IPR036291">
    <property type="entry name" value="NAD(P)-bd_dom_sf"/>
</dbReference>
<dbReference type="Gene3D" id="3.40.50.720">
    <property type="entry name" value="NAD(P)-binding Rossmann-like Domain"/>
    <property type="match status" value="1"/>
</dbReference>
<dbReference type="AlphaFoldDB" id="A0A918F431"/>